<feature type="domain" description="YdbS-like PH" evidence="2">
    <location>
        <begin position="242"/>
        <end position="322"/>
    </location>
</feature>
<feature type="domain" description="YdbS-like PH" evidence="2">
    <location>
        <begin position="61"/>
        <end position="135"/>
    </location>
</feature>
<proteinExistence type="predicted"/>
<evidence type="ECO:0000313" key="3">
    <source>
        <dbReference type="EMBL" id="SDJ45105.1"/>
    </source>
</evidence>
<protein>
    <submittedName>
        <fullName evidence="3">Putative membrane protein</fullName>
    </submittedName>
</protein>
<dbReference type="PIRSF" id="PIRSF026631">
    <property type="entry name" value="UCP026631"/>
    <property type="match status" value="1"/>
</dbReference>
<dbReference type="STRING" id="86666.SAMN04490247_1972"/>
<feature type="transmembrane region" description="Helical" evidence="1">
    <location>
        <begin position="169"/>
        <end position="190"/>
    </location>
</feature>
<dbReference type="PANTHER" id="PTHR34473:SF2">
    <property type="entry name" value="UPF0699 TRANSMEMBRANE PROTEIN YDBT"/>
    <property type="match status" value="1"/>
</dbReference>
<feature type="transmembrane region" description="Helical" evidence="1">
    <location>
        <begin position="210"/>
        <end position="238"/>
    </location>
</feature>
<feature type="transmembrane region" description="Helical" evidence="1">
    <location>
        <begin position="371"/>
        <end position="387"/>
    </location>
</feature>
<dbReference type="InterPro" id="IPR014529">
    <property type="entry name" value="UCP026631"/>
</dbReference>
<dbReference type="AlphaFoldDB" id="A0A1G8TW28"/>
<name>A0A1G8TW28_9BACI</name>
<dbReference type="PANTHER" id="PTHR34473">
    <property type="entry name" value="UPF0699 TRANSMEMBRANE PROTEIN YDBS"/>
    <property type="match status" value="1"/>
</dbReference>
<sequence length="482" mass="54966">MSEKRLHPAAILFQFIKSLKDMALGLLPIIVISFNGDTLWYAVIGAAVLVVLLSLMAFVKWLRFSYLITEDELQIKQGIVIRKERRISKNRIQSIDLTQSLIHRIFGLTKVQIETAGSDENVDASLSAVLFSEGERVQSELKTGKRTSLEDEEEVEKEYPSETLGYGRLALTGATSDNAIIILGLMWLLYSQANQIIPDEVYEQVTTWVLSLAIQVLVFFLLLSVFIVWGAGVLWTIVKYGNFTITRYDKELYMTYGLLEKRQRTIPVHRIQAVIVKENLIRQLFGLCYVYVEVAGGVSGGRMEEGTVYMLPLLKKKRVPAFLEMYLPEYYREEPGIKRPPLAAIPYYVWKGALVSIIAVIAVFYFSPSWIAVPLVAVPIFLSWGLFRWQTAGIAVDDPYLNLRFRKISRETVTLQKRRLQAFEKNENWLYKRQQLATIDVAILNNTAGRHFIVSALKEKDVTEASAQFSSVPHIHTSEQER</sequence>
<keyword evidence="4" id="KW-1185">Reference proteome</keyword>
<keyword evidence="1" id="KW-0472">Membrane</keyword>
<feature type="transmembrane region" description="Helical" evidence="1">
    <location>
        <begin position="39"/>
        <end position="59"/>
    </location>
</feature>
<dbReference type="Proteomes" id="UP000199225">
    <property type="component" value="Unassembled WGS sequence"/>
</dbReference>
<feature type="transmembrane region" description="Helical" evidence="1">
    <location>
        <begin position="347"/>
        <end position="365"/>
    </location>
</feature>
<reference evidence="4" key="1">
    <citation type="submission" date="2016-10" db="EMBL/GenBank/DDBJ databases">
        <authorList>
            <person name="Varghese N."/>
            <person name="Submissions S."/>
        </authorList>
    </citation>
    <scope>NUCLEOTIDE SEQUENCE [LARGE SCALE GENOMIC DNA]</scope>
    <source>
        <strain evidence="4">DSM 4771</strain>
    </source>
</reference>
<organism evidence="3 4">
    <name type="scientific">Salimicrobium halophilum</name>
    <dbReference type="NCBI Taxonomy" id="86666"/>
    <lineage>
        <taxon>Bacteria</taxon>
        <taxon>Bacillati</taxon>
        <taxon>Bacillota</taxon>
        <taxon>Bacilli</taxon>
        <taxon>Bacillales</taxon>
        <taxon>Bacillaceae</taxon>
        <taxon>Salimicrobium</taxon>
    </lineage>
</organism>
<gene>
    <name evidence="3" type="ORF">SAMN04490247_1972</name>
</gene>
<evidence type="ECO:0000259" key="2">
    <source>
        <dbReference type="Pfam" id="PF03703"/>
    </source>
</evidence>
<evidence type="ECO:0000256" key="1">
    <source>
        <dbReference type="SAM" id="Phobius"/>
    </source>
</evidence>
<evidence type="ECO:0000313" key="4">
    <source>
        <dbReference type="Proteomes" id="UP000199225"/>
    </source>
</evidence>
<keyword evidence="1" id="KW-1133">Transmembrane helix</keyword>
<accession>A0A1G8TW28</accession>
<dbReference type="Pfam" id="PF03703">
    <property type="entry name" value="bPH_2"/>
    <property type="match status" value="2"/>
</dbReference>
<dbReference type="EMBL" id="FNEV01000005">
    <property type="protein sequence ID" value="SDJ45105.1"/>
    <property type="molecule type" value="Genomic_DNA"/>
</dbReference>
<dbReference type="InterPro" id="IPR005182">
    <property type="entry name" value="YdbS-like_PH"/>
</dbReference>
<feature type="transmembrane region" description="Helical" evidence="1">
    <location>
        <begin position="12"/>
        <end position="33"/>
    </location>
</feature>
<keyword evidence="1" id="KW-0812">Transmembrane</keyword>